<dbReference type="AlphaFoldDB" id="D0A193"/>
<reference evidence="2" key="1">
    <citation type="journal article" date="2010" name="PLoS Negl. Trop. Dis.">
        <title>The genome sequence of Trypanosoma brucei gambiense, causative agent of chronic human african trypanosomiasis.</title>
        <authorList>
            <person name="Jackson A.P."/>
            <person name="Sanders M."/>
            <person name="Berry A."/>
            <person name="McQuillan J."/>
            <person name="Aslett M.A."/>
            <person name="Quail M.A."/>
            <person name="Chukualim B."/>
            <person name="Capewell P."/>
            <person name="MacLeod A."/>
            <person name="Melville S.E."/>
            <person name="Gibson W."/>
            <person name="Barry J.D."/>
            <person name="Berriman M."/>
            <person name="Hertz-Fowler C."/>
        </authorList>
    </citation>
    <scope>NUCLEOTIDE SEQUENCE [LARGE SCALE GENOMIC DNA]</scope>
    <source>
        <strain evidence="2">MHOM/CI/86/DAL972</strain>
    </source>
</reference>
<sequence>MCYGGHQLVLLPSREQRLLCSQQPHCRSRRHRQFKVQSLLVGRFRCGRECLPLQVVAAENGYTRLCSKIEPQHALCALTSTFTRVHYAVFKLLFERFFFYLDVADIMSHGVCLWETLIVCCGCCGQQFSFNTSG</sequence>
<organism evidence="1 2">
    <name type="scientific">Trypanosoma brucei gambiense (strain MHOM/CI/86/DAL972)</name>
    <dbReference type="NCBI Taxonomy" id="679716"/>
    <lineage>
        <taxon>Eukaryota</taxon>
        <taxon>Discoba</taxon>
        <taxon>Euglenozoa</taxon>
        <taxon>Kinetoplastea</taxon>
        <taxon>Metakinetoplastina</taxon>
        <taxon>Trypanosomatida</taxon>
        <taxon>Trypanosomatidae</taxon>
        <taxon>Trypanosoma</taxon>
    </lineage>
</organism>
<evidence type="ECO:0000313" key="2">
    <source>
        <dbReference type="Proteomes" id="UP000002316"/>
    </source>
</evidence>
<evidence type="ECO:0000313" key="1">
    <source>
        <dbReference type="EMBL" id="CBH15035.1"/>
    </source>
</evidence>
<proteinExistence type="predicted"/>
<name>D0A193_TRYB9</name>
<dbReference type="RefSeq" id="XP_011777301.1">
    <property type="nucleotide sequence ID" value="XM_011778999.1"/>
</dbReference>
<gene>
    <name evidence="1" type="ORF">TbgDal_X1160</name>
</gene>
<accession>D0A193</accession>
<protein>
    <submittedName>
        <fullName evidence="1">Uncharacterized protein</fullName>
    </submittedName>
</protein>
<dbReference type="EMBL" id="FN554973">
    <property type="protein sequence ID" value="CBH15035.1"/>
    <property type="molecule type" value="Genomic_DNA"/>
</dbReference>
<dbReference type="KEGG" id="tbg:TbgDal_X1160"/>
<dbReference type="GeneID" id="23864340"/>
<dbReference type="Proteomes" id="UP000002316">
    <property type="component" value="Chromosome 10"/>
</dbReference>